<organism evidence="1">
    <name type="scientific">Klebsiella oxytoca</name>
    <dbReference type="NCBI Taxonomy" id="571"/>
    <lineage>
        <taxon>Bacteria</taxon>
        <taxon>Pseudomonadati</taxon>
        <taxon>Pseudomonadota</taxon>
        <taxon>Gammaproteobacteria</taxon>
        <taxon>Enterobacterales</taxon>
        <taxon>Enterobacteriaceae</taxon>
        <taxon>Klebsiella/Raoultella group</taxon>
        <taxon>Klebsiella</taxon>
    </lineage>
</organism>
<reference evidence="1" key="1">
    <citation type="submission" date="2019-11" db="EMBL/GenBank/DDBJ databases">
        <authorList>
            <person name="Feng L."/>
        </authorList>
    </citation>
    <scope>NUCLEOTIDE SEQUENCE</scope>
    <source>
        <strain evidence="1">KOxytocaLFYP65</strain>
    </source>
</reference>
<dbReference type="EMBL" id="CACRTM010000041">
    <property type="protein sequence ID" value="VYU79254.1"/>
    <property type="molecule type" value="Genomic_DNA"/>
</dbReference>
<evidence type="ECO:0000313" key="1">
    <source>
        <dbReference type="EMBL" id="VYU79254.1"/>
    </source>
</evidence>
<accession>A0A6N3HQ91</accession>
<dbReference type="AlphaFoldDB" id="A0A6N3HQ91"/>
<name>A0A6N3HQ91_KLEOX</name>
<sequence>MAFNPELGSTSPAVLLDNAERLDKLVNGDAPTEPDRAGVDLDTWRGMMAKNDEVRQNLIPLSKQYQTLAAAQADIVNIPVNSTTYVRSPDGSALADEYMNVDGTLTATGRKMPSQAYVEGMQGDIDSLNQMRITLSDSLSDTWRDDRDDKTEVVLVADNALRKLVKLNTDKQKLVVFGSEVPRQGEVDEAREAGSETWSYNGSDADRIILLADSAGRVVRELRLSEQAEYLFGKKVGTGGDASYTPPQYWPELVDSRAYGQSLAISLNAGAGILTPVTNAFMFDTGIVTYNKTLTSLVTVPDTTTQQYHDTSLIHQLEYDSPAPDRKYMAAASGVSGYSMAQLEPGTEPYTQLMSSIDKAAQLAASAGYQYGLPVLTFFQGEADAYLGSSYSYYRSKMVLMQSSINDKAKSVSRVASDMPMIIYQMASQGRYQGLVNPSSDIPRAQLDEAISNPLIQLCTPMYIFPYTDGVHLTNHGYRWLGLFRAKAIRYWMENGKPWKPLYPIDIYKVGSNTVVAAFHVPVGNLQFRTDIVPEHPSGAKGFELWQETSDPNVLERLEIASVQLNGGDKVKVTSATPFTGKVYLGYGWTPLNRGASDGAGRYPSWNAGVNSGICGNLCDSDNSTTDLHDAAGNAYQLKNYCCCFYKEAI</sequence>
<evidence type="ECO:0008006" key="2">
    <source>
        <dbReference type="Google" id="ProtNLM"/>
    </source>
</evidence>
<protein>
    <recommendedName>
        <fullName evidence="2">Flagellar biosynthesis, cell-distal portion of basal-body rod</fullName>
    </recommendedName>
</protein>
<dbReference type="RefSeq" id="WP_421800748.1">
    <property type="nucleotide sequence ID" value="NZ_CACRTM010000041.1"/>
</dbReference>
<proteinExistence type="predicted"/>
<dbReference type="Gene3D" id="3.40.50.1110">
    <property type="entry name" value="SGNH hydrolase"/>
    <property type="match status" value="1"/>
</dbReference>
<dbReference type="GO" id="GO:0016788">
    <property type="term" value="F:hydrolase activity, acting on ester bonds"/>
    <property type="evidence" value="ECO:0007669"/>
    <property type="project" value="UniProtKB-ARBA"/>
</dbReference>
<gene>
    <name evidence="1" type="ORF">KOLFYP65_01512</name>
</gene>
<dbReference type="SUPFAM" id="SSF52266">
    <property type="entry name" value="SGNH hydrolase"/>
    <property type="match status" value="1"/>
</dbReference>
<dbReference type="InterPro" id="IPR036514">
    <property type="entry name" value="SGNH_hydro_sf"/>
</dbReference>